<reference evidence="7 8" key="1">
    <citation type="submission" date="2024-03" db="EMBL/GenBank/DDBJ databases">
        <title>Complete genome of BD2.</title>
        <authorList>
            <person name="Cao G."/>
        </authorList>
    </citation>
    <scope>NUCLEOTIDE SEQUENCE [LARGE SCALE GENOMIC DNA]</scope>
    <source>
        <strain evidence="7 8">BD2</strain>
    </source>
</reference>
<dbReference type="InterPro" id="IPR001123">
    <property type="entry name" value="LeuE-type"/>
</dbReference>
<dbReference type="EMBL" id="CP148074">
    <property type="protein sequence ID" value="WXL24242.1"/>
    <property type="molecule type" value="Genomic_DNA"/>
</dbReference>
<evidence type="ECO:0000313" key="7">
    <source>
        <dbReference type="EMBL" id="WXL24242.1"/>
    </source>
</evidence>
<dbReference type="PANTHER" id="PTHR30086:SF20">
    <property type="entry name" value="ARGININE EXPORTER PROTEIN ARGO-RELATED"/>
    <property type="match status" value="1"/>
</dbReference>
<evidence type="ECO:0000256" key="6">
    <source>
        <dbReference type="SAM" id="Phobius"/>
    </source>
</evidence>
<feature type="transmembrane region" description="Helical" evidence="6">
    <location>
        <begin position="160"/>
        <end position="181"/>
    </location>
</feature>
<dbReference type="Proteomes" id="UP001476583">
    <property type="component" value="Chromosome"/>
</dbReference>
<feature type="transmembrane region" description="Helical" evidence="6">
    <location>
        <begin position="118"/>
        <end position="140"/>
    </location>
</feature>
<dbReference type="Pfam" id="PF01810">
    <property type="entry name" value="LysE"/>
    <property type="match status" value="1"/>
</dbReference>
<organism evidence="7 8">
    <name type="scientific">Ectopseudomonas mendocina</name>
    <name type="common">Pseudomonas mendocina</name>
    <dbReference type="NCBI Taxonomy" id="300"/>
    <lineage>
        <taxon>Bacteria</taxon>
        <taxon>Pseudomonadati</taxon>
        <taxon>Pseudomonadota</taxon>
        <taxon>Gammaproteobacteria</taxon>
        <taxon>Pseudomonadales</taxon>
        <taxon>Pseudomonadaceae</taxon>
        <taxon>Ectopseudomonas</taxon>
    </lineage>
</organism>
<keyword evidence="8" id="KW-1185">Reference proteome</keyword>
<evidence type="ECO:0000313" key="8">
    <source>
        <dbReference type="Proteomes" id="UP001476583"/>
    </source>
</evidence>
<keyword evidence="2" id="KW-1003">Cell membrane</keyword>
<name>A0ABZ2RBC9_ECTME</name>
<evidence type="ECO:0000256" key="3">
    <source>
        <dbReference type="ARBA" id="ARBA00022692"/>
    </source>
</evidence>
<evidence type="ECO:0000256" key="1">
    <source>
        <dbReference type="ARBA" id="ARBA00004651"/>
    </source>
</evidence>
<proteinExistence type="predicted"/>
<comment type="subcellular location">
    <subcellularLocation>
        <location evidence="1">Cell membrane</location>
        <topology evidence="1">Multi-pass membrane protein</topology>
    </subcellularLocation>
</comment>
<protein>
    <submittedName>
        <fullName evidence="7">LysE family translocator</fullName>
    </submittedName>
</protein>
<evidence type="ECO:0000256" key="4">
    <source>
        <dbReference type="ARBA" id="ARBA00022989"/>
    </source>
</evidence>
<keyword evidence="5 6" id="KW-0472">Membrane</keyword>
<dbReference type="PIRSF" id="PIRSF006324">
    <property type="entry name" value="LeuE"/>
    <property type="match status" value="1"/>
</dbReference>
<evidence type="ECO:0000256" key="2">
    <source>
        <dbReference type="ARBA" id="ARBA00022475"/>
    </source>
</evidence>
<gene>
    <name evidence="7" type="ORF">WG219_12965</name>
</gene>
<feature type="transmembrane region" description="Helical" evidence="6">
    <location>
        <begin position="193"/>
        <end position="211"/>
    </location>
</feature>
<keyword evidence="3 6" id="KW-0812">Transmembrane</keyword>
<keyword evidence="4 6" id="KW-1133">Transmembrane helix</keyword>
<dbReference type="PANTHER" id="PTHR30086">
    <property type="entry name" value="ARGININE EXPORTER PROTEIN ARGO"/>
    <property type="match status" value="1"/>
</dbReference>
<accession>A0ABZ2RBC9</accession>
<sequence length="214" mass="22586">MFDITSLWLFVLAVFLLSITPGPDMAYVVGQSVANGRKAGVISAAGVALGSCTHAIASVIGLTALIAASPVMFSIVKYAGALYLMYLGGKMILGTLSKGEVTQDDAPSIKKDARLQDLLSKGFITTLTNPKVLLFFVSFFPQFVVPGGQHQMESFLVLGLAYTLVAFVTDAMFAVLAGSAAGAVSRNRKIQILLDRIVGTAFIALGVRLALTHR</sequence>
<feature type="transmembrane region" description="Helical" evidence="6">
    <location>
        <begin position="42"/>
        <end position="68"/>
    </location>
</feature>
<evidence type="ECO:0000256" key="5">
    <source>
        <dbReference type="ARBA" id="ARBA00023136"/>
    </source>
</evidence>